<gene>
    <name evidence="3" type="ORF">AB1Y20_003476</name>
</gene>
<feature type="compositionally biased region" description="Polar residues" evidence="2">
    <location>
        <begin position="1"/>
        <end position="11"/>
    </location>
</feature>
<dbReference type="SMART" id="SM00028">
    <property type="entry name" value="TPR"/>
    <property type="match status" value="3"/>
</dbReference>
<proteinExistence type="predicted"/>
<organism evidence="3 4">
    <name type="scientific">Prymnesium parvum</name>
    <name type="common">Toxic golden alga</name>
    <dbReference type="NCBI Taxonomy" id="97485"/>
    <lineage>
        <taxon>Eukaryota</taxon>
        <taxon>Haptista</taxon>
        <taxon>Haptophyta</taxon>
        <taxon>Prymnesiophyceae</taxon>
        <taxon>Prymnesiales</taxon>
        <taxon>Prymnesiaceae</taxon>
        <taxon>Prymnesium</taxon>
    </lineage>
</organism>
<dbReference type="InterPro" id="IPR019734">
    <property type="entry name" value="TPR_rpt"/>
</dbReference>
<sequence length="553" mass="60446">MVLSRSCSRLSTVPCALGEAGEERKEKAEEQEQMEQEEQEGKVEQRKEKAEEQEQMEQEEQEGKVEQRKEEGEDDEAAYARAVGGALPARPSADEIAADPSCRYAMVRAYKEAGNALFKEGRYAWAKRTYALGVSLLIECYASYERLKWDYEARVPCAQCLSNGAMCALKLGEAEEAARLSEEAAACGAEGSDLVKALLRRAEALLLLGRAAEAAEAARRAAEKEPRNRAAAEVSARARKAARQAEAEAERRLFGGVDLRRAGLKSRKEEEKERCEEEVERAMGALYAGRDEEAVEALLPLSGREGSVGLRAAYGAGIGCYHTGRMEEAAQLLAAYFKRHAEAAEEPPPLGGVPLARFCLAHALYSCRKPSEAREQLLRFVEEAEAAGPQKVLNLPDGWMGRKISEAERGASRLRARACSDEARADALTMLALIDERASGPAAAVGHLERAAAHADKGGVMAQAAEAHDNLANAYEAMGESAKAREHRERAHAAREAAAKKAAKDEERRMEEEKAKEVNEELKDEGAQEEAEAEGEAERERDEEAKEGEARNE</sequence>
<feature type="compositionally biased region" description="Basic and acidic residues" evidence="2">
    <location>
        <begin position="536"/>
        <end position="553"/>
    </location>
</feature>
<dbReference type="Gene3D" id="1.25.40.10">
    <property type="entry name" value="Tetratricopeptide repeat domain"/>
    <property type="match status" value="2"/>
</dbReference>
<protein>
    <submittedName>
        <fullName evidence="3">Uncharacterized protein</fullName>
    </submittedName>
</protein>
<keyword evidence="4" id="KW-1185">Reference proteome</keyword>
<feature type="compositionally biased region" description="Basic and acidic residues" evidence="2">
    <location>
        <begin position="61"/>
        <end position="71"/>
    </location>
</feature>
<accession>A0AB34JEL9</accession>
<evidence type="ECO:0000256" key="2">
    <source>
        <dbReference type="SAM" id="MobiDB-lite"/>
    </source>
</evidence>
<dbReference type="AlphaFoldDB" id="A0AB34JEL9"/>
<dbReference type="GO" id="GO:0101031">
    <property type="term" value="C:protein folding chaperone complex"/>
    <property type="evidence" value="ECO:0007669"/>
    <property type="project" value="TreeGrafter"/>
</dbReference>
<keyword evidence="1" id="KW-0802">TPR repeat</keyword>
<dbReference type="InterPro" id="IPR011990">
    <property type="entry name" value="TPR-like_helical_dom_sf"/>
</dbReference>
<dbReference type="SUPFAM" id="SSF48452">
    <property type="entry name" value="TPR-like"/>
    <property type="match status" value="1"/>
</dbReference>
<evidence type="ECO:0000256" key="1">
    <source>
        <dbReference type="ARBA" id="ARBA00022803"/>
    </source>
</evidence>
<feature type="region of interest" description="Disordered" evidence="2">
    <location>
        <begin position="478"/>
        <end position="553"/>
    </location>
</feature>
<feature type="compositionally biased region" description="Basic and acidic residues" evidence="2">
    <location>
        <begin position="21"/>
        <end position="30"/>
    </location>
</feature>
<feature type="compositionally biased region" description="Basic and acidic residues" evidence="2">
    <location>
        <begin position="39"/>
        <end position="52"/>
    </location>
</feature>
<dbReference type="Proteomes" id="UP001515480">
    <property type="component" value="Unassembled WGS sequence"/>
</dbReference>
<evidence type="ECO:0000313" key="4">
    <source>
        <dbReference type="Proteomes" id="UP001515480"/>
    </source>
</evidence>
<name>A0AB34JEL9_PRYPA</name>
<feature type="region of interest" description="Disordered" evidence="2">
    <location>
        <begin position="1"/>
        <end position="76"/>
    </location>
</feature>
<dbReference type="InterPro" id="IPR051966">
    <property type="entry name" value="RPAP3"/>
</dbReference>
<dbReference type="PANTHER" id="PTHR46423:SF1">
    <property type="entry name" value="RNA POLYMERASE II-ASSOCIATED PROTEIN 3"/>
    <property type="match status" value="1"/>
</dbReference>
<dbReference type="EMBL" id="JBGBPQ010000010">
    <property type="protein sequence ID" value="KAL1519217.1"/>
    <property type="molecule type" value="Genomic_DNA"/>
</dbReference>
<feature type="compositionally biased region" description="Basic and acidic residues" evidence="2">
    <location>
        <begin position="482"/>
        <end position="526"/>
    </location>
</feature>
<evidence type="ECO:0000313" key="3">
    <source>
        <dbReference type="EMBL" id="KAL1519217.1"/>
    </source>
</evidence>
<comment type="caution">
    <text evidence="3">The sequence shown here is derived from an EMBL/GenBank/DDBJ whole genome shotgun (WGS) entry which is preliminary data.</text>
</comment>
<dbReference type="PANTHER" id="PTHR46423">
    <property type="entry name" value="RNA POLYMERASE II-ASSOCIATED PROTEIN 3"/>
    <property type="match status" value="1"/>
</dbReference>
<reference evidence="3 4" key="1">
    <citation type="journal article" date="2024" name="Science">
        <title>Giant polyketide synthase enzymes in the biosynthesis of giant marine polyether toxins.</title>
        <authorList>
            <person name="Fallon T.R."/>
            <person name="Shende V.V."/>
            <person name="Wierzbicki I.H."/>
            <person name="Pendleton A.L."/>
            <person name="Watervoot N.F."/>
            <person name="Auber R.P."/>
            <person name="Gonzalez D.J."/>
            <person name="Wisecaver J.H."/>
            <person name="Moore B.S."/>
        </authorList>
    </citation>
    <scope>NUCLEOTIDE SEQUENCE [LARGE SCALE GENOMIC DNA]</scope>
    <source>
        <strain evidence="3 4">12B1</strain>
    </source>
</reference>